<dbReference type="PANTHER" id="PTHR24198">
    <property type="entry name" value="ANKYRIN REPEAT AND PROTEIN KINASE DOMAIN-CONTAINING PROTEIN"/>
    <property type="match status" value="1"/>
</dbReference>
<dbReference type="Pfam" id="PF12796">
    <property type="entry name" value="Ank_2"/>
    <property type="match status" value="1"/>
</dbReference>
<keyword evidence="4" id="KW-0472">Membrane</keyword>
<dbReference type="PROSITE" id="PS50088">
    <property type="entry name" value="ANK_REPEAT"/>
    <property type="match status" value="1"/>
</dbReference>
<dbReference type="EMBL" id="JARBDR010000496">
    <property type="protein sequence ID" value="KAJ8311495.1"/>
    <property type="molecule type" value="Genomic_DNA"/>
</dbReference>
<keyword evidence="4" id="KW-1133">Transmembrane helix</keyword>
<dbReference type="InterPro" id="IPR002110">
    <property type="entry name" value="Ankyrin_rpt"/>
</dbReference>
<proteinExistence type="predicted"/>
<accession>A0ABQ9F265</accession>
<dbReference type="InterPro" id="IPR036770">
    <property type="entry name" value="Ankyrin_rpt-contain_sf"/>
</dbReference>
<dbReference type="SUPFAM" id="SSF48403">
    <property type="entry name" value="Ankyrin repeat"/>
    <property type="match status" value="1"/>
</dbReference>
<dbReference type="PROSITE" id="PS50297">
    <property type="entry name" value="ANK_REP_REGION"/>
    <property type="match status" value="1"/>
</dbReference>
<keyword evidence="6" id="KW-1185">Reference proteome</keyword>
<evidence type="ECO:0000256" key="1">
    <source>
        <dbReference type="ARBA" id="ARBA00022737"/>
    </source>
</evidence>
<evidence type="ECO:0000313" key="6">
    <source>
        <dbReference type="Proteomes" id="UP001217089"/>
    </source>
</evidence>
<dbReference type="SMART" id="SM00248">
    <property type="entry name" value="ANK"/>
    <property type="match status" value="3"/>
</dbReference>
<dbReference type="PANTHER" id="PTHR24198:SF165">
    <property type="entry name" value="ANKYRIN REPEAT-CONTAINING PROTEIN-RELATED"/>
    <property type="match status" value="1"/>
</dbReference>
<organism evidence="5 6">
    <name type="scientific">Tegillarca granosa</name>
    <name type="common">Malaysian cockle</name>
    <name type="synonym">Anadara granosa</name>
    <dbReference type="NCBI Taxonomy" id="220873"/>
    <lineage>
        <taxon>Eukaryota</taxon>
        <taxon>Metazoa</taxon>
        <taxon>Spiralia</taxon>
        <taxon>Lophotrochozoa</taxon>
        <taxon>Mollusca</taxon>
        <taxon>Bivalvia</taxon>
        <taxon>Autobranchia</taxon>
        <taxon>Pteriomorphia</taxon>
        <taxon>Arcoida</taxon>
        <taxon>Arcoidea</taxon>
        <taxon>Arcidae</taxon>
        <taxon>Tegillarca</taxon>
    </lineage>
</organism>
<feature type="transmembrane region" description="Helical" evidence="4">
    <location>
        <begin position="269"/>
        <end position="289"/>
    </location>
</feature>
<gene>
    <name evidence="5" type="ORF">KUTeg_010850</name>
</gene>
<keyword evidence="2 3" id="KW-0040">ANK repeat</keyword>
<dbReference type="Gene3D" id="1.25.40.20">
    <property type="entry name" value="Ankyrin repeat-containing domain"/>
    <property type="match status" value="1"/>
</dbReference>
<evidence type="ECO:0000256" key="3">
    <source>
        <dbReference type="PROSITE-ProRule" id="PRU00023"/>
    </source>
</evidence>
<keyword evidence="4" id="KW-0812">Transmembrane</keyword>
<dbReference type="Proteomes" id="UP001217089">
    <property type="component" value="Unassembled WGS sequence"/>
</dbReference>
<feature type="repeat" description="ANK" evidence="3">
    <location>
        <begin position="349"/>
        <end position="381"/>
    </location>
</feature>
<evidence type="ECO:0000256" key="4">
    <source>
        <dbReference type="SAM" id="Phobius"/>
    </source>
</evidence>
<protein>
    <submittedName>
        <fullName evidence="5">Uncharacterized protein</fullName>
    </submittedName>
</protein>
<evidence type="ECO:0000256" key="2">
    <source>
        <dbReference type="ARBA" id="ARBA00023043"/>
    </source>
</evidence>
<evidence type="ECO:0000313" key="5">
    <source>
        <dbReference type="EMBL" id="KAJ8311495.1"/>
    </source>
</evidence>
<name>A0ABQ9F265_TEGGR</name>
<reference evidence="5 6" key="1">
    <citation type="submission" date="2022-12" db="EMBL/GenBank/DDBJ databases">
        <title>Chromosome-level genome of Tegillarca granosa.</title>
        <authorList>
            <person name="Kim J."/>
        </authorList>
    </citation>
    <scope>NUCLEOTIDE SEQUENCE [LARGE SCALE GENOMIC DNA]</scope>
    <source>
        <strain evidence="5">Teg-2019</strain>
        <tissue evidence="5">Adductor muscle</tissue>
    </source>
</reference>
<keyword evidence="1" id="KW-0677">Repeat</keyword>
<comment type="caution">
    <text evidence="5">The sequence shown here is derived from an EMBL/GenBank/DDBJ whole genome shotgun (WGS) entry which is preliminary data.</text>
</comment>
<sequence length="893" mass="101858">MPLTQNGTACISMRYTSPWATIVDVDRYVKKSKYKKLTDENYDMKGLNIDITRLNIDYHFRFSKSNVLLFVKSKRNPKIHLAVLSYLVCVNSIQKYFTPSHVVLAYHVCDVKSKNTQSPSKFIRNIIGKIANEIPEFGNLLLNNKWIQNHITAHNCDLDPFVCIQSGLIYPLSKLTQKPAFKKIILISGIDQCNNLYNEHQGVSISLDVFLNKTISQFPSWVKFLFISKTSHRVYQLFPLLHQEFYDDDERFPMISQVKSEYNELDYRIIIMFLIGVFLAVITLLSLFLEFIRNREEAENAFRTSLNTIFWLNLIKPSLFTESFRGNISKIRYFLDVKRANINEKHDAIGLSPLHLAAINGQHHVVDYLLYREADVNVKADSACYPYLLGYIKDDLNLYFGDCKDASALRLAILFDHELCVKILLEKGWEMSIEELSLCTKISKRNDKTEQMLLQYVADHIIKKYSNLKFVVRFCYKPGPSNERIIMCYTNDVYNVINDNYLGVKIRIQNPNIIDDEDSIIFETETKNNYAINQKTLYLMEKVIQCNGDRLFQNHSNLNIISVSAAKLNEKGEKKKEPCIVLYCTTKDVIPINEEPFPHFLYWNRKRFVTDIREGYFSLCPGGVTPRDWNNPLRSGASIGIKGDYSQEATMGPFVQLRDGTLGFVTCAHLFNNVNKDLKTHVVQPSVAVFSTPDITKEDKVCGYLVQSIFEPNRDVSIDAALVKITSRVPDRGCFALNSMLELKEAGFDGANFPVFDSGSVKTEIYPEDTPQIVIKFGSNTGLTRGAFRLNGAQVRVKRDIDLTTPINPETFTMKGQYEIQSVGPTDFFQPGDSGSGVYIVDEKKQLHCIGIAIGCTKYRSAIVTPIKDVLEVLGLPRKLKTFAPENNSGSNE</sequence>